<name>A0A9P7VHQ1_9AGAR</name>
<evidence type="ECO:0000256" key="1">
    <source>
        <dbReference type="SAM" id="MobiDB-lite"/>
    </source>
</evidence>
<dbReference type="Proteomes" id="UP000812287">
    <property type="component" value="Unassembled WGS sequence"/>
</dbReference>
<proteinExistence type="predicted"/>
<evidence type="ECO:0000313" key="3">
    <source>
        <dbReference type="Proteomes" id="UP000812287"/>
    </source>
</evidence>
<gene>
    <name evidence="2" type="ORF">BT62DRAFT_910204</name>
</gene>
<sequence length="182" mass="20144">MKAEVTRQHQALVHDSHPRPTSPRPPSVSFEAFSGRYENSGYGTIDFCFTFMNRTAADLLSPCDDSSTVLPDAIDPSVPTLLAKWDKTWSTHIMLTHFDGNLFNVSTLESRHTINDTQPFWTAVVHEGNIVTAEFAFGQEEEGQRSISGFGLTGDIWGAGAEAGTRTGVTIQDRAEVWFHKI</sequence>
<dbReference type="AlphaFoldDB" id="A0A9P7VHQ1"/>
<evidence type="ECO:0000313" key="2">
    <source>
        <dbReference type="EMBL" id="KAG7440580.1"/>
    </source>
</evidence>
<dbReference type="RefSeq" id="XP_043034080.1">
    <property type="nucleotide sequence ID" value="XM_043183784.1"/>
</dbReference>
<comment type="caution">
    <text evidence="2">The sequence shown here is derived from an EMBL/GenBank/DDBJ whole genome shotgun (WGS) entry which is preliminary data.</text>
</comment>
<accession>A0A9P7VHQ1</accession>
<reference evidence="2" key="1">
    <citation type="submission" date="2020-11" db="EMBL/GenBank/DDBJ databases">
        <title>Adaptations for nitrogen fixation in a non-lichenized fungal sporocarp promotes dispersal by wood-feeding termites.</title>
        <authorList>
            <consortium name="DOE Joint Genome Institute"/>
            <person name="Koch R.A."/>
            <person name="Yoon G."/>
            <person name="Arayal U."/>
            <person name="Lail K."/>
            <person name="Amirebrahimi M."/>
            <person name="Labutti K."/>
            <person name="Lipzen A."/>
            <person name="Riley R."/>
            <person name="Barry K."/>
            <person name="Henrissat B."/>
            <person name="Grigoriev I.V."/>
            <person name="Herr J.R."/>
            <person name="Aime M.C."/>
        </authorList>
    </citation>
    <scope>NUCLEOTIDE SEQUENCE</scope>
    <source>
        <strain evidence="2">MCA 3950</strain>
    </source>
</reference>
<dbReference type="EMBL" id="MU250569">
    <property type="protein sequence ID" value="KAG7440580.1"/>
    <property type="molecule type" value="Genomic_DNA"/>
</dbReference>
<feature type="compositionally biased region" description="Basic and acidic residues" evidence="1">
    <location>
        <begin position="1"/>
        <end position="18"/>
    </location>
</feature>
<protein>
    <submittedName>
        <fullName evidence="2">Uncharacterized protein</fullName>
    </submittedName>
</protein>
<feature type="region of interest" description="Disordered" evidence="1">
    <location>
        <begin position="1"/>
        <end position="27"/>
    </location>
</feature>
<dbReference type="OrthoDB" id="3031868at2759"/>
<organism evidence="2 3">
    <name type="scientific">Guyanagaster necrorhizus</name>
    <dbReference type="NCBI Taxonomy" id="856835"/>
    <lineage>
        <taxon>Eukaryota</taxon>
        <taxon>Fungi</taxon>
        <taxon>Dikarya</taxon>
        <taxon>Basidiomycota</taxon>
        <taxon>Agaricomycotina</taxon>
        <taxon>Agaricomycetes</taxon>
        <taxon>Agaricomycetidae</taxon>
        <taxon>Agaricales</taxon>
        <taxon>Marasmiineae</taxon>
        <taxon>Physalacriaceae</taxon>
        <taxon>Guyanagaster</taxon>
    </lineage>
</organism>
<dbReference type="GeneID" id="66106081"/>
<keyword evidence="3" id="KW-1185">Reference proteome</keyword>